<feature type="chain" id="PRO_5034287024" description="CFEM domain-containing protein" evidence="6">
    <location>
        <begin position="19"/>
        <end position="222"/>
    </location>
</feature>
<reference evidence="8 9" key="1">
    <citation type="journal article" name="Sci. Rep.">
        <title>Telomere-to-telomere assembled and centromere annotated genomes of the two main subspecies of the button mushroom Agaricus bisporus reveal especially polymorphic chromosome ends.</title>
        <authorList>
            <person name="Sonnenberg A.S.M."/>
            <person name="Sedaghat-Telgerd N."/>
            <person name="Lavrijssen B."/>
            <person name="Ohm R.A."/>
            <person name="Hendrickx P.M."/>
            <person name="Scholtmeijer K."/>
            <person name="Baars J.J.P."/>
            <person name="van Peer A."/>
        </authorList>
    </citation>
    <scope>NUCLEOTIDE SEQUENCE [LARGE SCALE GENOMIC DNA]</scope>
    <source>
        <strain evidence="8 9">H119_p4</strain>
    </source>
</reference>
<evidence type="ECO:0000313" key="9">
    <source>
        <dbReference type="Proteomes" id="UP000629468"/>
    </source>
</evidence>
<gene>
    <name evidence="8" type="ORF">Agabi119p4_2270</name>
</gene>
<evidence type="ECO:0000256" key="6">
    <source>
        <dbReference type="SAM" id="SignalP"/>
    </source>
</evidence>
<comment type="caution">
    <text evidence="8">The sequence shown here is derived from an EMBL/GenBank/DDBJ whole genome shotgun (WGS) entry which is preliminary data.</text>
</comment>
<dbReference type="AlphaFoldDB" id="A0A8H7KJT3"/>
<feature type="domain" description="CFEM" evidence="7">
    <location>
        <begin position="1"/>
        <end position="104"/>
    </location>
</feature>
<evidence type="ECO:0000256" key="1">
    <source>
        <dbReference type="ARBA" id="ARBA00004613"/>
    </source>
</evidence>
<feature type="signal peptide" evidence="6">
    <location>
        <begin position="1"/>
        <end position="18"/>
    </location>
</feature>
<protein>
    <recommendedName>
        <fullName evidence="7">CFEM domain-containing protein</fullName>
    </recommendedName>
</protein>
<feature type="region of interest" description="Disordered" evidence="5">
    <location>
        <begin position="77"/>
        <end position="173"/>
    </location>
</feature>
<evidence type="ECO:0000256" key="4">
    <source>
        <dbReference type="ARBA" id="ARBA00023157"/>
    </source>
</evidence>
<name>A0A8H7KJT3_AGABI</name>
<dbReference type="PROSITE" id="PS52012">
    <property type="entry name" value="CFEM"/>
    <property type="match status" value="1"/>
</dbReference>
<dbReference type="GO" id="GO:0005576">
    <property type="term" value="C:extracellular region"/>
    <property type="evidence" value="ECO:0007669"/>
    <property type="project" value="UniProtKB-SubCell"/>
</dbReference>
<evidence type="ECO:0000256" key="2">
    <source>
        <dbReference type="ARBA" id="ARBA00022525"/>
    </source>
</evidence>
<keyword evidence="2" id="KW-0964">Secreted</keyword>
<keyword evidence="3 6" id="KW-0732">Signal</keyword>
<comment type="subcellular location">
    <subcellularLocation>
        <location evidence="1">Secreted</location>
    </subcellularLocation>
</comment>
<evidence type="ECO:0000256" key="5">
    <source>
        <dbReference type="SAM" id="MobiDB-lite"/>
    </source>
</evidence>
<organism evidence="8 9">
    <name type="scientific">Agaricus bisporus var. burnettii</name>
    <dbReference type="NCBI Taxonomy" id="192524"/>
    <lineage>
        <taxon>Eukaryota</taxon>
        <taxon>Fungi</taxon>
        <taxon>Dikarya</taxon>
        <taxon>Basidiomycota</taxon>
        <taxon>Agaricomycotina</taxon>
        <taxon>Agaricomycetes</taxon>
        <taxon>Agaricomycetidae</taxon>
        <taxon>Agaricales</taxon>
        <taxon>Agaricineae</taxon>
        <taxon>Agaricaceae</taxon>
        <taxon>Agaricus</taxon>
    </lineage>
</organism>
<evidence type="ECO:0000259" key="7">
    <source>
        <dbReference type="PROSITE" id="PS52012"/>
    </source>
</evidence>
<feature type="compositionally biased region" description="Low complexity" evidence="5">
    <location>
        <begin position="78"/>
        <end position="173"/>
    </location>
</feature>
<sequence length="222" mass="22651">MFLAVLFALSFALSPVLAQDIATLSPCAVTCIQQISDCALTTPQCLCPDQQAIASCINQTCPPSDVQDSIHAIDSFCQSTSSTSPSPTTQTTSRPATTSSSPSTNIPAPSTSNPGTTSIKPSQSPQQPSTTSTDSSTSLNPTSTTSSASSDSTSSTTSLPTLTPLTTLSIPPSQGSQTVVVFSTQFASPTPITGNTSGATASLNFISTTPLLLFMVVFVSLI</sequence>
<evidence type="ECO:0000256" key="3">
    <source>
        <dbReference type="ARBA" id="ARBA00022729"/>
    </source>
</evidence>
<dbReference type="EMBL" id="JABXXO010000003">
    <property type="protein sequence ID" value="KAF7782894.1"/>
    <property type="molecule type" value="Genomic_DNA"/>
</dbReference>
<dbReference type="Pfam" id="PF05730">
    <property type="entry name" value="CFEM"/>
    <property type="match status" value="1"/>
</dbReference>
<dbReference type="InterPro" id="IPR008427">
    <property type="entry name" value="Extracellular_membr_CFEM_dom"/>
</dbReference>
<dbReference type="Proteomes" id="UP000629468">
    <property type="component" value="Unassembled WGS sequence"/>
</dbReference>
<proteinExistence type="predicted"/>
<accession>A0A8H7KJT3</accession>
<keyword evidence="4" id="KW-1015">Disulfide bond</keyword>
<evidence type="ECO:0000313" key="8">
    <source>
        <dbReference type="EMBL" id="KAF7782894.1"/>
    </source>
</evidence>